<dbReference type="Pfam" id="PF11667">
    <property type="entry name" value="DUF3267"/>
    <property type="match status" value="1"/>
</dbReference>
<dbReference type="KEGG" id="fro:AALO17_19320"/>
<evidence type="ECO:0000313" key="3">
    <source>
        <dbReference type="EMBL" id="AMK55066.1"/>
    </source>
</evidence>
<dbReference type="GeneID" id="78478545"/>
<sequence>MKIRYMGQFSGNEDDLPRQPHRPGAVQFKEPDMKKLAVWANVIALGIIVALMVPLALQSWFTVDGWGFVLGALMSLVCAIPHEYIHAVCFRDTAYIYTNLKQGMLFVVGPEDMSKGRFIFMSLLPSIVFGLIPYIAGFTMHNVFLATLGAMSLGMGAGDYINVWNALWQMPKGALTYLYGFHSFWYRPDDGSRAEAAEE</sequence>
<accession>A0A140DWN9</accession>
<name>A0A140DWN9_9FIRM</name>
<reference evidence="3 4" key="1">
    <citation type="journal article" date="2016" name="Gut Pathog.">
        <title>Whole genome sequencing of "Faecalibaculum rodentium" ALO17, isolated from C57BL/6J laboratory mouse feces.</title>
        <authorList>
            <person name="Lim S."/>
            <person name="Chang D.H."/>
            <person name="Ahn S."/>
            <person name="Kim B.C."/>
        </authorList>
    </citation>
    <scope>NUCLEOTIDE SEQUENCE [LARGE SCALE GENOMIC DNA]</scope>
    <source>
        <strain evidence="3 4">Alo17</strain>
    </source>
</reference>
<proteinExistence type="predicted"/>
<organism evidence="3 4">
    <name type="scientific">Faecalibaculum rodentium</name>
    <dbReference type="NCBI Taxonomy" id="1702221"/>
    <lineage>
        <taxon>Bacteria</taxon>
        <taxon>Bacillati</taxon>
        <taxon>Bacillota</taxon>
        <taxon>Erysipelotrichia</taxon>
        <taxon>Erysipelotrichales</taxon>
        <taxon>Erysipelotrichaceae</taxon>
        <taxon>Faecalibaculum</taxon>
    </lineage>
</organism>
<dbReference type="Proteomes" id="UP000069771">
    <property type="component" value="Chromosome"/>
</dbReference>
<dbReference type="EMBL" id="CP011391">
    <property type="protein sequence ID" value="AMK55066.1"/>
    <property type="molecule type" value="Genomic_DNA"/>
</dbReference>
<evidence type="ECO:0000313" key="4">
    <source>
        <dbReference type="Proteomes" id="UP000069771"/>
    </source>
</evidence>
<feature type="transmembrane region" description="Helical" evidence="2">
    <location>
        <begin position="36"/>
        <end position="57"/>
    </location>
</feature>
<dbReference type="AlphaFoldDB" id="A0A140DWN9"/>
<evidence type="ECO:0008006" key="5">
    <source>
        <dbReference type="Google" id="ProtNLM"/>
    </source>
</evidence>
<keyword evidence="4" id="KW-1185">Reference proteome</keyword>
<dbReference type="InterPro" id="IPR021683">
    <property type="entry name" value="DUF3267"/>
</dbReference>
<keyword evidence="2" id="KW-0472">Membrane</keyword>
<feature type="region of interest" description="Disordered" evidence="1">
    <location>
        <begin position="1"/>
        <end position="23"/>
    </location>
</feature>
<keyword evidence="2" id="KW-0812">Transmembrane</keyword>
<evidence type="ECO:0000256" key="1">
    <source>
        <dbReference type="SAM" id="MobiDB-lite"/>
    </source>
</evidence>
<keyword evidence="2" id="KW-1133">Transmembrane helix</keyword>
<dbReference type="RefSeq" id="WP_067558276.1">
    <property type="nucleotide sequence ID" value="NZ_CAOKZT010000182.1"/>
</dbReference>
<feature type="transmembrane region" description="Helical" evidence="2">
    <location>
        <begin position="63"/>
        <end position="81"/>
    </location>
</feature>
<gene>
    <name evidence="3" type="ORF">AALO17_19320</name>
</gene>
<protein>
    <recommendedName>
        <fullName evidence="5">DUF3267 domain-containing protein</fullName>
    </recommendedName>
</protein>
<evidence type="ECO:0000256" key="2">
    <source>
        <dbReference type="SAM" id="Phobius"/>
    </source>
</evidence>
<feature type="transmembrane region" description="Helical" evidence="2">
    <location>
        <begin position="143"/>
        <end position="163"/>
    </location>
</feature>
<dbReference type="OrthoDB" id="2965733at2"/>
<dbReference type="STRING" id="1702221.AALO17_19320"/>
<feature type="transmembrane region" description="Helical" evidence="2">
    <location>
        <begin position="118"/>
        <end position="137"/>
    </location>
</feature>